<dbReference type="FunFam" id="1.10.287.1970:FF:000001">
    <property type="entry name" value="Alanine aminotransferase 2"/>
    <property type="match status" value="1"/>
</dbReference>
<gene>
    <name evidence="11" type="ORF">BDEG_26795</name>
</gene>
<dbReference type="OrthoDB" id="1732682at2759"/>
<name>A0A177WTL5_BATDL</name>
<evidence type="ECO:0000256" key="7">
    <source>
        <dbReference type="ARBA" id="ARBA00077894"/>
    </source>
</evidence>
<dbReference type="STRING" id="403673.A0A177WTL5"/>
<evidence type="ECO:0000256" key="5">
    <source>
        <dbReference type="ARBA" id="ARBA00022898"/>
    </source>
</evidence>
<keyword evidence="5" id="KW-0663">Pyridoxal phosphate</keyword>
<protein>
    <recommendedName>
        <fullName evidence="7">Glutamate pyruvate transaminase</fullName>
    </recommendedName>
    <alternativeName>
        <fullName evidence="8">Glutamic--alanine transaminase</fullName>
    </alternativeName>
    <alternativeName>
        <fullName evidence="9">Glutamic--pyruvic transaminase</fullName>
    </alternativeName>
</protein>
<keyword evidence="3" id="KW-0032">Aminotransferase</keyword>
<dbReference type="InterPro" id="IPR045088">
    <property type="entry name" value="ALAT1/2-like"/>
</dbReference>
<dbReference type="Proteomes" id="UP000077115">
    <property type="component" value="Unassembled WGS sequence"/>
</dbReference>
<comment type="cofactor">
    <cofactor evidence="1">
        <name>pyridoxal 5'-phosphate</name>
        <dbReference type="ChEBI" id="CHEBI:597326"/>
    </cofactor>
</comment>
<evidence type="ECO:0000313" key="11">
    <source>
        <dbReference type="EMBL" id="OAJ43433.1"/>
    </source>
</evidence>
<dbReference type="FunFam" id="3.40.640.10:FF:000012">
    <property type="entry name" value="alanine aminotransferase 2"/>
    <property type="match status" value="1"/>
</dbReference>
<dbReference type="VEuPathDB" id="FungiDB:BDEG_26795"/>
<dbReference type="Gene3D" id="3.40.640.10">
    <property type="entry name" value="Type I PLP-dependent aspartate aminotransferase-like (Major domain)"/>
    <property type="match status" value="1"/>
</dbReference>
<evidence type="ECO:0000256" key="8">
    <source>
        <dbReference type="ARBA" id="ARBA00078532"/>
    </source>
</evidence>
<comment type="subunit">
    <text evidence="2">Homodimer.</text>
</comment>
<evidence type="ECO:0000256" key="3">
    <source>
        <dbReference type="ARBA" id="ARBA00022576"/>
    </source>
</evidence>
<evidence type="ECO:0000259" key="10">
    <source>
        <dbReference type="Pfam" id="PF00155"/>
    </source>
</evidence>
<dbReference type="PANTHER" id="PTHR11751">
    <property type="entry name" value="ALANINE AMINOTRANSFERASE"/>
    <property type="match status" value="1"/>
</dbReference>
<comment type="similarity">
    <text evidence="6">Belongs to the class-I pyridoxal-phosphate-dependent aminotransferase family. Alanine aminotransferase subfamily.</text>
</comment>
<dbReference type="EMBL" id="DS022310">
    <property type="protein sequence ID" value="OAJ43433.1"/>
    <property type="molecule type" value="Genomic_DNA"/>
</dbReference>
<evidence type="ECO:0000313" key="12">
    <source>
        <dbReference type="Proteomes" id="UP000077115"/>
    </source>
</evidence>
<evidence type="ECO:0000256" key="1">
    <source>
        <dbReference type="ARBA" id="ARBA00001933"/>
    </source>
</evidence>
<dbReference type="PANTHER" id="PTHR11751:SF29">
    <property type="entry name" value="ALANINE TRANSAMINASE"/>
    <property type="match status" value="1"/>
</dbReference>
<dbReference type="Gene3D" id="1.10.287.1970">
    <property type="match status" value="1"/>
</dbReference>
<proteinExistence type="inferred from homology"/>
<evidence type="ECO:0000256" key="6">
    <source>
        <dbReference type="ARBA" id="ARBA00025785"/>
    </source>
</evidence>
<accession>A0A177WTL5</accession>
<dbReference type="GO" id="GO:0042853">
    <property type="term" value="P:L-alanine catabolic process"/>
    <property type="evidence" value="ECO:0007669"/>
    <property type="project" value="UniProtKB-UniPathway"/>
</dbReference>
<dbReference type="FunFam" id="3.90.1150.10:FF:000010">
    <property type="entry name" value="Alanine aminotransferase 2"/>
    <property type="match status" value="1"/>
</dbReference>
<reference evidence="11 12" key="1">
    <citation type="submission" date="2006-10" db="EMBL/GenBank/DDBJ databases">
        <title>The Genome Sequence of Batrachochytrium dendrobatidis JEL423.</title>
        <authorList>
            <consortium name="The Broad Institute Genome Sequencing Platform"/>
            <person name="Birren B."/>
            <person name="Lander E."/>
            <person name="Galagan J."/>
            <person name="Cuomo C."/>
            <person name="Devon K."/>
            <person name="Jaffe D."/>
            <person name="Butler J."/>
            <person name="Alvarez P."/>
            <person name="Gnerre S."/>
            <person name="Grabherr M."/>
            <person name="Kleber M."/>
            <person name="Mauceli E."/>
            <person name="Brockman W."/>
            <person name="Young S."/>
            <person name="LaButti K."/>
            <person name="Sykes S."/>
            <person name="DeCaprio D."/>
            <person name="Crawford M."/>
            <person name="Koehrsen M."/>
            <person name="Engels R."/>
            <person name="Montgomery P."/>
            <person name="Pearson M."/>
            <person name="Howarth C."/>
            <person name="Larson L."/>
            <person name="White J."/>
            <person name="O'Leary S."/>
            <person name="Kodira C."/>
            <person name="Zeng Q."/>
            <person name="Yandava C."/>
            <person name="Alvarado L."/>
            <person name="Longcore J."/>
            <person name="James T."/>
        </authorList>
    </citation>
    <scope>NUCLEOTIDE SEQUENCE [LARGE SCALE GENOMIC DNA]</scope>
    <source>
        <strain evidence="11 12">JEL423</strain>
    </source>
</reference>
<dbReference type="AlphaFoldDB" id="A0A177WTL5"/>
<dbReference type="CDD" id="cd00609">
    <property type="entry name" value="AAT_like"/>
    <property type="match status" value="1"/>
</dbReference>
<sequence>MFISKQFTKTPRCIQSLFCTPNIKVLTALCIQQSSLQTHVVSAHSCKFHQSATPFDALHSRPDRVMSLESINQKVVQFEYAVRGAQAIRAEQLRKQLVEGPNDLPFKEIVSCNIGNPQQLKQLPITFYRQVSALCEYPDLMNAANLPVTSKIFAKDAIERAKELLTAMGGSTGAYTHSQGIPLVRQRVAEFIEKRDGFPSDPDSIFLTAGASPGVQMVLQTLISSDDVGIMIPIPQYPLYTASISLYGGNAVPYYLDESKDWGLTLEELTRSIKDGRSKNYQVRALCVINPGNPTGQCLPIDSMRQIIEFCHRENVVLMADEVYQTNIYKPEELPFHSFKKVLKSMGSKYESVELFSFHSVSKGTIGECGRRGGYFECTGIDSSVKEMLYKIASVSLCPPVQGQLMVEHMVHPPKSDGDSYALYKKENLAIYDSLRRRAEKLASAFNSLEGVTCNSAQGAMYLFPRIRLSAKAVQAAMDADQAPDAFYSMALLNTTGVCVVPGSGFGQVDGTYHFRSTFLPPEELMDQFIGNIKAFHNEFMKKYA</sequence>
<organism evidence="11 12">
    <name type="scientific">Batrachochytrium dendrobatidis (strain JEL423)</name>
    <dbReference type="NCBI Taxonomy" id="403673"/>
    <lineage>
        <taxon>Eukaryota</taxon>
        <taxon>Fungi</taxon>
        <taxon>Fungi incertae sedis</taxon>
        <taxon>Chytridiomycota</taxon>
        <taxon>Chytridiomycota incertae sedis</taxon>
        <taxon>Chytridiomycetes</taxon>
        <taxon>Rhizophydiales</taxon>
        <taxon>Rhizophydiales incertae sedis</taxon>
        <taxon>Batrachochytrium</taxon>
    </lineage>
</organism>
<dbReference type="Pfam" id="PF00155">
    <property type="entry name" value="Aminotran_1_2"/>
    <property type="match status" value="1"/>
</dbReference>
<feature type="domain" description="Aminotransferase class I/classII large" evidence="10">
    <location>
        <begin position="154"/>
        <end position="530"/>
    </location>
</feature>
<reference evidence="11 12" key="2">
    <citation type="submission" date="2016-05" db="EMBL/GenBank/DDBJ databases">
        <title>Lineage-specific infection strategies underlie the spectrum of fungal disease in amphibians.</title>
        <authorList>
            <person name="Cuomo C.A."/>
            <person name="Farrer R.A."/>
            <person name="James T."/>
            <person name="Longcore J."/>
            <person name="Birren B."/>
        </authorList>
    </citation>
    <scope>NUCLEOTIDE SEQUENCE [LARGE SCALE GENOMIC DNA]</scope>
    <source>
        <strain evidence="11 12">JEL423</strain>
    </source>
</reference>
<dbReference type="InterPro" id="IPR015424">
    <property type="entry name" value="PyrdxlP-dep_Trfase"/>
</dbReference>
<dbReference type="InterPro" id="IPR015422">
    <property type="entry name" value="PyrdxlP-dep_Trfase_small"/>
</dbReference>
<dbReference type="SUPFAM" id="SSF53383">
    <property type="entry name" value="PLP-dependent transferases"/>
    <property type="match status" value="1"/>
</dbReference>
<dbReference type="InterPro" id="IPR004839">
    <property type="entry name" value="Aminotransferase_I/II_large"/>
</dbReference>
<dbReference type="InterPro" id="IPR015421">
    <property type="entry name" value="PyrdxlP-dep_Trfase_major"/>
</dbReference>
<dbReference type="GO" id="GO:0030170">
    <property type="term" value="F:pyridoxal phosphate binding"/>
    <property type="evidence" value="ECO:0007669"/>
    <property type="project" value="InterPro"/>
</dbReference>
<keyword evidence="4" id="KW-0808">Transferase</keyword>
<dbReference type="GO" id="GO:0008483">
    <property type="term" value="F:transaminase activity"/>
    <property type="evidence" value="ECO:0007669"/>
    <property type="project" value="UniProtKB-KW"/>
</dbReference>
<evidence type="ECO:0000256" key="4">
    <source>
        <dbReference type="ARBA" id="ARBA00022679"/>
    </source>
</evidence>
<evidence type="ECO:0000256" key="9">
    <source>
        <dbReference type="ARBA" id="ARBA00080525"/>
    </source>
</evidence>
<dbReference type="UniPathway" id="UPA00528">
    <property type="reaction ID" value="UER00586"/>
</dbReference>
<evidence type="ECO:0000256" key="2">
    <source>
        <dbReference type="ARBA" id="ARBA00011738"/>
    </source>
</evidence>
<dbReference type="Gene3D" id="3.90.1150.10">
    <property type="entry name" value="Aspartate Aminotransferase, domain 1"/>
    <property type="match status" value="1"/>
</dbReference>